<evidence type="ECO:0000313" key="1">
    <source>
        <dbReference type="EMBL" id="GAA5531017.1"/>
    </source>
</evidence>
<accession>A0ABP9X6K3</accession>
<sequence length="79" mass="9256">MVLIQVVFWSQNRRTRQIKWIGVAQSLVPKRYARVFSQRDAEVMVAQLQRLDRFRRAVMTLETAMVGIMAEGYHGEPFS</sequence>
<dbReference type="Proteomes" id="UP001428290">
    <property type="component" value="Unassembled WGS sequence"/>
</dbReference>
<name>A0ABP9X6K3_9CHLR</name>
<protein>
    <recommendedName>
        <fullName evidence="3">Transposase</fullName>
    </recommendedName>
</protein>
<evidence type="ECO:0000313" key="2">
    <source>
        <dbReference type="Proteomes" id="UP001428290"/>
    </source>
</evidence>
<dbReference type="EMBL" id="BAABRU010000029">
    <property type="protein sequence ID" value="GAA5531017.1"/>
    <property type="molecule type" value="Genomic_DNA"/>
</dbReference>
<reference evidence="1 2" key="1">
    <citation type="submission" date="2024-02" db="EMBL/GenBank/DDBJ databases">
        <title>Herpetosiphon gulosus NBRC 112829.</title>
        <authorList>
            <person name="Ichikawa N."/>
            <person name="Katano-Makiyama Y."/>
            <person name="Hidaka K."/>
        </authorList>
    </citation>
    <scope>NUCLEOTIDE SEQUENCE [LARGE SCALE GENOMIC DNA]</scope>
    <source>
        <strain evidence="1 2">NBRC 112829</strain>
    </source>
</reference>
<proteinExistence type="predicted"/>
<evidence type="ECO:0008006" key="3">
    <source>
        <dbReference type="Google" id="ProtNLM"/>
    </source>
</evidence>
<organism evidence="1 2">
    <name type="scientific">Herpetosiphon gulosus</name>
    <dbReference type="NCBI Taxonomy" id="1973496"/>
    <lineage>
        <taxon>Bacteria</taxon>
        <taxon>Bacillati</taxon>
        <taxon>Chloroflexota</taxon>
        <taxon>Chloroflexia</taxon>
        <taxon>Herpetosiphonales</taxon>
        <taxon>Herpetosiphonaceae</taxon>
        <taxon>Herpetosiphon</taxon>
    </lineage>
</organism>
<keyword evidence="2" id="KW-1185">Reference proteome</keyword>
<gene>
    <name evidence="1" type="ORF">Hgul01_04841</name>
</gene>
<comment type="caution">
    <text evidence="1">The sequence shown here is derived from an EMBL/GenBank/DDBJ whole genome shotgun (WGS) entry which is preliminary data.</text>
</comment>